<sequence>MSKENVFEFLVAAAEDEQLKDKLQRVTNEGELANVGQEEGFEFSSEHVEEALTELKRTPGFFSALAEAVLGIFSPSHDDYPTTGVQPFTGEPSRRS</sequence>
<gene>
    <name evidence="3" type="ORF">OXH18_23015</name>
</gene>
<evidence type="ECO:0000313" key="4">
    <source>
        <dbReference type="Proteomes" id="UP001163152"/>
    </source>
</evidence>
<organism evidence="3 4">
    <name type="scientific">Thermocoleostomius sinensis A174</name>
    <dbReference type="NCBI Taxonomy" id="2016057"/>
    <lineage>
        <taxon>Bacteria</taxon>
        <taxon>Bacillati</taxon>
        <taxon>Cyanobacteriota</taxon>
        <taxon>Cyanophyceae</taxon>
        <taxon>Oculatellales</taxon>
        <taxon>Oculatellaceae</taxon>
        <taxon>Thermocoleostomius</taxon>
    </lineage>
</organism>
<dbReference type="Proteomes" id="UP001163152">
    <property type="component" value="Chromosome"/>
</dbReference>
<proteinExistence type="predicted"/>
<keyword evidence="4" id="KW-1185">Reference proteome</keyword>
<dbReference type="EMBL" id="CP113797">
    <property type="protein sequence ID" value="WAL60009.1"/>
    <property type="molecule type" value="Genomic_DNA"/>
</dbReference>
<evidence type="ECO:0000313" key="3">
    <source>
        <dbReference type="EMBL" id="WAL60009.1"/>
    </source>
</evidence>
<feature type="domain" description="Nif11" evidence="2">
    <location>
        <begin position="1"/>
        <end position="46"/>
    </location>
</feature>
<dbReference type="Pfam" id="PF07862">
    <property type="entry name" value="Nif11"/>
    <property type="match status" value="1"/>
</dbReference>
<name>A0A9E8ZB78_9CYAN</name>
<dbReference type="AlphaFoldDB" id="A0A9E8ZB78"/>
<dbReference type="NCBIfam" id="TIGR03798">
    <property type="entry name" value="leader_Nif11"/>
    <property type="match status" value="1"/>
</dbReference>
<dbReference type="InterPro" id="IPR012903">
    <property type="entry name" value="Nif11"/>
</dbReference>
<accession>A0A9E8ZB78</accession>
<dbReference type="KEGG" id="tsin:OXH18_23015"/>
<evidence type="ECO:0000259" key="2">
    <source>
        <dbReference type="Pfam" id="PF07862"/>
    </source>
</evidence>
<dbReference type="InterPro" id="IPR022516">
    <property type="entry name" value="CHP03798_Ocin"/>
</dbReference>
<dbReference type="RefSeq" id="WP_268609839.1">
    <property type="nucleotide sequence ID" value="NZ_CP113797.1"/>
</dbReference>
<evidence type="ECO:0000256" key="1">
    <source>
        <dbReference type="SAM" id="MobiDB-lite"/>
    </source>
</evidence>
<feature type="region of interest" description="Disordered" evidence="1">
    <location>
        <begin position="75"/>
        <end position="96"/>
    </location>
</feature>
<protein>
    <submittedName>
        <fullName evidence="3">Nif11-like leader peptide family natural product</fullName>
    </submittedName>
</protein>
<reference evidence="3" key="1">
    <citation type="submission" date="2022-12" db="EMBL/GenBank/DDBJ databases">
        <title>Polyphasic identification of a Novel Hot-Spring Cyanobacterium Ocullathermofonsia sinensis gen nov. sp. nov. and Genomic Insights on its Adaptations to the Thermal Habitat.</title>
        <authorList>
            <person name="Daroch M."/>
            <person name="Tang J."/>
            <person name="Jiang Y."/>
        </authorList>
    </citation>
    <scope>NUCLEOTIDE SEQUENCE</scope>
    <source>
        <strain evidence="3">PKUAC-SCTA174</strain>
    </source>
</reference>